<feature type="region of interest" description="Disordered" evidence="9">
    <location>
        <begin position="283"/>
        <end position="345"/>
    </location>
</feature>
<dbReference type="Pfam" id="PF16589">
    <property type="entry name" value="BRCT_2"/>
    <property type="match status" value="1"/>
</dbReference>
<dbReference type="PROSITE" id="PS51011">
    <property type="entry name" value="ARID"/>
    <property type="match status" value="1"/>
</dbReference>
<feature type="compositionally biased region" description="Low complexity" evidence="9">
    <location>
        <begin position="848"/>
        <end position="865"/>
    </location>
</feature>
<dbReference type="Pfam" id="PF01388">
    <property type="entry name" value="ARID"/>
    <property type="match status" value="1"/>
</dbReference>
<dbReference type="Gene3D" id="1.10.150.60">
    <property type="entry name" value="ARID DNA-binding domain"/>
    <property type="match status" value="1"/>
</dbReference>
<dbReference type="PANTHER" id="PTHR16466:SF6">
    <property type="entry name" value="TELOMERIC REPEAT-BINDING FACTOR 2-INTERACTING PROTEIN 1"/>
    <property type="match status" value="1"/>
</dbReference>
<dbReference type="Proteomes" id="UP001174934">
    <property type="component" value="Unassembled WGS sequence"/>
</dbReference>
<feature type="compositionally biased region" description="Low complexity" evidence="9">
    <location>
        <begin position="202"/>
        <end position="224"/>
    </location>
</feature>
<dbReference type="PROSITE" id="PS50172">
    <property type="entry name" value="BRCT"/>
    <property type="match status" value="1"/>
</dbReference>
<dbReference type="SUPFAM" id="SSF46689">
    <property type="entry name" value="Homeodomain-like"/>
    <property type="match status" value="2"/>
</dbReference>
<dbReference type="InterPro" id="IPR001357">
    <property type="entry name" value="BRCT_dom"/>
</dbReference>
<feature type="compositionally biased region" description="Polar residues" evidence="9">
    <location>
        <begin position="725"/>
        <end position="735"/>
    </location>
</feature>
<feature type="domain" description="ARID" evidence="11">
    <location>
        <begin position="451"/>
        <end position="541"/>
    </location>
</feature>
<evidence type="ECO:0000313" key="13">
    <source>
        <dbReference type="Proteomes" id="UP001174934"/>
    </source>
</evidence>
<feature type="domain" description="BRCT" evidence="10">
    <location>
        <begin position="14"/>
        <end position="93"/>
    </location>
</feature>
<keyword evidence="2 8" id="KW-0158">Chromosome</keyword>
<gene>
    <name evidence="12" type="ORF">B0T17DRAFT_524993</name>
</gene>
<evidence type="ECO:0000256" key="6">
    <source>
        <dbReference type="ARBA" id="ARBA00023163"/>
    </source>
</evidence>
<dbReference type="SUPFAM" id="SSF46774">
    <property type="entry name" value="ARID-like"/>
    <property type="match status" value="1"/>
</dbReference>
<dbReference type="InterPro" id="IPR000048">
    <property type="entry name" value="IQ_motif_EF-hand-BS"/>
</dbReference>
<evidence type="ECO:0000256" key="8">
    <source>
        <dbReference type="RuleBase" id="RU367107"/>
    </source>
</evidence>
<organism evidence="12 13">
    <name type="scientific">Bombardia bombarda</name>
    <dbReference type="NCBI Taxonomy" id="252184"/>
    <lineage>
        <taxon>Eukaryota</taxon>
        <taxon>Fungi</taxon>
        <taxon>Dikarya</taxon>
        <taxon>Ascomycota</taxon>
        <taxon>Pezizomycotina</taxon>
        <taxon>Sordariomycetes</taxon>
        <taxon>Sordariomycetidae</taxon>
        <taxon>Sordariales</taxon>
        <taxon>Lasiosphaeriaceae</taxon>
        <taxon>Bombardia</taxon>
    </lineage>
</organism>
<evidence type="ECO:0000256" key="3">
    <source>
        <dbReference type="ARBA" id="ARBA00022895"/>
    </source>
</evidence>
<dbReference type="GO" id="GO:0031848">
    <property type="term" value="P:protection from non-homologous end joining at telomere"/>
    <property type="evidence" value="ECO:0007669"/>
    <property type="project" value="TreeGrafter"/>
</dbReference>
<comment type="similarity">
    <text evidence="1 8">Belongs to the RAP1 family.</text>
</comment>
<dbReference type="PROSITE" id="PS50096">
    <property type="entry name" value="IQ"/>
    <property type="match status" value="1"/>
</dbReference>
<evidence type="ECO:0000259" key="10">
    <source>
        <dbReference type="PROSITE" id="PS50172"/>
    </source>
</evidence>
<feature type="compositionally biased region" description="Polar residues" evidence="9">
    <location>
        <begin position="701"/>
        <end position="714"/>
    </location>
</feature>
<dbReference type="InterPro" id="IPR036420">
    <property type="entry name" value="BRCT_dom_sf"/>
</dbReference>
<keyword evidence="6" id="KW-0804">Transcription</keyword>
<feature type="compositionally biased region" description="Polar residues" evidence="9">
    <location>
        <begin position="787"/>
        <end position="808"/>
    </location>
</feature>
<dbReference type="InterPro" id="IPR001606">
    <property type="entry name" value="ARID_dom"/>
</dbReference>
<evidence type="ECO:0000256" key="5">
    <source>
        <dbReference type="ARBA" id="ARBA00023159"/>
    </source>
</evidence>
<feature type="compositionally biased region" description="Polar residues" evidence="9">
    <location>
        <begin position="303"/>
        <end position="319"/>
    </location>
</feature>
<evidence type="ECO:0000313" key="12">
    <source>
        <dbReference type="EMBL" id="KAK0629228.1"/>
    </source>
</evidence>
<feature type="compositionally biased region" description="Low complexity" evidence="9">
    <location>
        <begin position="660"/>
        <end position="673"/>
    </location>
</feature>
<dbReference type="Gene3D" id="1.10.10.2170">
    <property type="match status" value="1"/>
</dbReference>
<comment type="function">
    <text evidence="8">Involved in the regulation of telomere length, clustering and has a specific role in telomere position effect (TPE).</text>
</comment>
<dbReference type="InterPro" id="IPR038104">
    <property type="entry name" value="Rap1_C_sf"/>
</dbReference>
<dbReference type="CDD" id="cd23767">
    <property type="entry name" value="IQCD"/>
    <property type="match status" value="1"/>
</dbReference>
<protein>
    <recommendedName>
        <fullName evidence="8">DNA-binding protein RAP1</fullName>
    </recommendedName>
</protein>
<dbReference type="Pfam" id="PF11626">
    <property type="entry name" value="Rap1_C"/>
    <property type="match status" value="1"/>
</dbReference>
<dbReference type="EMBL" id="JAULSR010000002">
    <property type="protein sequence ID" value="KAK0629228.1"/>
    <property type="molecule type" value="Genomic_DNA"/>
</dbReference>
<dbReference type="InterPro" id="IPR015010">
    <property type="entry name" value="TERF2IP_Myb"/>
</dbReference>
<dbReference type="SMART" id="SM00015">
    <property type="entry name" value="IQ"/>
    <property type="match status" value="2"/>
</dbReference>
<sequence length="1010" mass="114178">MPPIIAYEGGDGNYEGTLFGGLKFFIARQVPSRDSLVELTKNNGGKIVLLEKYADLKIADHARKNVPPQSVSWKYIEDCVKKGELLNSEEYKIAHAAEPRPVGATQAIKGTRNPFTTGDDQTLIRWVLRHERNGASVKGNAIYQSLAEKHPNHTWQSWRDRWVKNYDTIPRDSLPNIGESPPPSPPRPKDTRQPSPAAPGSPTLSARRAAAPPPTQTTRTTKGRVPFTEEDDKLLNKHVHELIRAGYQESGNKIYAWMEEEYPHHTMHSWRDRWLRHLSLRKTPAPEPSRPSSVVGSAVRPLSNASPPTRSSSAQNDLSTIPPRKAEPRVPRKTKSPEINTNTRHTARLNTQMPENATSVRLRKIRSVKTIQRVWRGYRTRRDLSIVKLQTSARGFIARRYWNAKAPSLEENDTHSRQDDDEVNGEPWDIAFENPERERVPRTIVSAPKTLTEKENFYADLRGYQEELGSVPISWVEINGIAHDMWELWCVVQEQEMASGFRNWEEIAERLGYDWIKDPDMTNQLKEAWDTHLEQFKRLRERFDDMSQDSFPEDDDDDNPSIASTMRLDEEQAFAPSPPVGNASTTSAVPLDMEQAFVSSPPVRNLKRSAREEVWSDAILETARKRPRYNATDEILSTPEKRPDRVVSPTSKTSNSPQMPRSSPQKLPQLPQPTKIAEPETQDFAFDQVVEEMDDDILVSPSQQLRSELNQAQTEAREPEPVVASNIQRQETPPVSDSSSDAFESPSRMIIMPKTRKRSPAAHSAAVLKAASKGHQRILPPAWSRPAQPNSEPETTLRQPPTSFNSIAFAQRQMPPPPAGTMPPLHRRPTETASSSSNHRNTRERHVSAPVATVPTATRTPTAAKSTRRLMHSRPPLVSSTAPSTNTRPRSAVTRESTSLPDRFISLGYDAHLVSKGLRATCLNPGLAGVVIESLKRGKGVPYMMRGVWTTRDDVGLMIIGRIDWDRKARTQEEVARRERAMEERRRLVEKHGEEGLRQRKEFLQAYERA</sequence>
<name>A0AA40C9J5_9PEZI</name>
<keyword evidence="7 8" id="KW-0539">Nucleus</keyword>
<evidence type="ECO:0000256" key="9">
    <source>
        <dbReference type="SAM" id="MobiDB-lite"/>
    </source>
</evidence>
<evidence type="ECO:0000256" key="4">
    <source>
        <dbReference type="ARBA" id="ARBA00023015"/>
    </source>
</evidence>
<comment type="subunit">
    <text evidence="8">Homodimer.</text>
</comment>
<feature type="region of interest" description="Disordered" evidence="9">
    <location>
        <begin position="630"/>
        <end position="682"/>
    </location>
</feature>
<dbReference type="AlphaFoldDB" id="A0AA40C9J5"/>
<evidence type="ECO:0000256" key="7">
    <source>
        <dbReference type="ARBA" id="ARBA00023242"/>
    </source>
</evidence>
<dbReference type="GO" id="GO:0042162">
    <property type="term" value="F:telomeric DNA binding"/>
    <property type="evidence" value="ECO:0007669"/>
    <property type="project" value="TreeGrafter"/>
</dbReference>
<dbReference type="Gene3D" id="3.40.50.10190">
    <property type="entry name" value="BRCT domain"/>
    <property type="match status" value="1"/>
</dbReference>
<evidence type="ECO:0000259" key="11">
    <source>
        <dbReference type="PROSITE" id="PS51011"/>
    </source>
</evidence>
<dbReference type="GO" id="GO:0070187">
    <property type="term" value="C:shelterin complex"/>
    <property type="evidence" value="ECO:0007669"/>
    <property type="project" value="TreeGrafter"/>
</dbReference>
<proteinExistence type="inferred from homology"/>
<comment type="caution">
    <text evidence="12">The sequence shown here is derived from an EMBL/GenBank/DDBJ whole genome shotgun (WGS) entry which is preliminary data.</text>
</comment>
<dbReference type="InterPro" id="IPR039595">
    <property type="entry name" value="TE2IP/Rap1"/>
</dbReference>
<dbReference type="Pfam" id="PF08914">
    <property type="entry name" value="Myb_Rap1"/>
    <property type="match status" value="2"/>
</dbReference>
<accession>A0AA40C9J5</accession>
<feature type="region of interest" description="Disordered" evidence="9">
    <location>
        <begin position="701"/>
        <end position="744"/>
    </location>
</feature>
<dbReference type="InterPro" id="IPR009057">
    <property type="entry name" value="Homeodomain-like_sf"/>
</dbReference>
<dbReference type="Pfam" id="PF00612">
    <property type="entry name" value="IQ"/>
    <property type="match status" value="2"/>
</dbReference>
<comment type="subcellular location">
    <subcellularLocation>
        <location evidence="8">Nucleus</location>
    </subcellularLocation>
    <subcellularLocation>
        <location evidence="8">Chromosome</location>
        <location evidence="8">Telomere</location>
    </subcellularLocation>
</comment>
<dbReference type="PANTHER" id="PTHR16466">
    <property type="entry name" value="TELOMERE REPEAT-BINDING FACTOR 2-INTERACTING PROTEIN 1"/>
    <property type="match status" value="1"/>
</dbReference>
<feature type="region of interest" description="Disordered" evidence="9">
    <location>
        <begin position="408"/>
        <end position="427"/>
    </location>
</feature>
<dbReference type="GO" id="GO:0010833">
    <property type="term" value="P:telomere maintenance via telomere lengthening"/>
    <property type="evidence" value="ECO:0007669"/>
    <property type="project" value="UniProtKB-UniRule"/>
</dbReference>
<reference evidence="12" key="1">
    <citation type="submission" date="2023-06" db="EMBL/GenBank/DDBJ databases">
        <title>Genome-scale phylogeny and comparative genomics of the fungal order Sordariales.</title>
        <authorList>
            <consortium name="Lawrence Berkeley National Laboratory"/>
            <person name="Hensen N."/>
            <person name="Bonometti L."/>
            <person name="Westerberg I."/>
            <person name="Brannstrom I.O."/>
            <person name="Guillou S."/>
            <person name="Cros-Aarteil S."/>
            <person name="Calhoun S."/>
            <person name="Haridas S."/>
            <person name="Kuo A."/>
            <person name="Mondo S."/>
            <person name="Pangilinan J."/>
            <person name="Riley R."/>
            <person name="LaButti K."/>
            <person name="Andreopoulos B."/>
            <person name="Lipzen A."/>
            <person name="Chen C."/>
            <person name="Yanf M."/>
            <person name="Daum C."/>
            <person name="Ng V."/>
            <person name="Clum A."/>
            <person name="Steindorff A."/>
            <person name="Ohm R."/>
            <person name="Martin F."/>
            <person name="Silar P."/>
            <person name="Natvig D."/>
            <person name="Lalanne C."/>
            <person name="Gautier V."/>
            <person name="Ament-velasquez S.L."/>
            <person name="Kruys A."/>
            <person name="Hutchinson M.I."/>
            <person name="Powell A.J."/>
            <person name="Barry K."/>
            <person name="Miller A.N."/>
            <person name="Grigoriev I.V."/>
            <person name="Debuchy R."/>
            <person name="Gladieux P."/>
            <person name="Thoren M.H."/>
            <person name="Johannesson H."/>
        </authorList>
    </citation>
    <scope>NUCLEOTIDE SEQUENCE</scope>
    <source>
        <strain evidence="12">SMH3391-2</strain>
    </source>
</reference>
<keyword evidence="13" id="KW-1185">Reference proteome</keyword>
<dbReference type="SUPFAM" id="SSF52113">
    <property type="entry name" value="BRCT domain"/>
    <property type="match status" value="1"/>
</dbReference>
<dbReference type="CDD" id="cd11655">
    <property type="entry name" value="rap1_myb-like"/>
    <property type="match status" value="2"/>
</dbReference>
<evidence type="ECO:0000256" key="1">
    <source>
        <dbReference type="ARBA" id="ARBA00010467"/>
    </source>
</evidence>
<dbReference type="InterPro" id="IPR036431">
    <property type="entry name" value="ARID_dom_sf"/>
</dbReference>
<feature type="compositionally biased region" description="Polar residues" evidence="9">
    <location>
        <begin position="648"/>
        <end position="659"/>
    </location>
</feature>
<dbReference type="Gene3D" id="1.10.10.60">
    <property type="entry name" value="Homeodomain-like"/>
    <property type="match status" value="2"/>
</dbReference>
<keyword evidence="4" id="KW-0805">Transcription regulation</keyword>
<feature type="compositionally biased region" description="Polar residues" evidence="9">
    <location>
        <begin position="878"/>
        <end position="897"/>
    </location>
</feature>
<keyword evidence="5" id="KW-0010">Activator</keyword>
<feature type="region of interest" description="Disordered" evidence="9">
    <location>
        <begin position="773"/>
        <end position="897"/>
    </location>
</feature>
<dbReference type="InterPro" id="IPR021661">
    <property type="entry name" value="Rap1_C"/>
</dbReference>
<keyword evidence="3 8" id="KW-0779">Telomere</keyword>
<evidence type="ECO:0000256" key="2">
    <source>
        <dbReference type="ARBA" id="ARBA00022454"/>
    </source>
</evidence>
<feature type="region of interest" description="Disordered" evidence="9">
    <location>
        <begin position="169"/>
        <end position="232"/>
    </location>
</feature>